<dbReference type="SUPFAM" id="SSF47384">
    <property type="entry name" value="Homodimeric domain of signal transducing histidine kinase"/>
    <property type="match status" value="1"/>
</dbReference>
<dbReference type="InterPro" id="IPR036097">
    <property type="entry name" value="HisK_dim/P_sf"/>
</dbReference>
<sequence length="943" mass="109558">MKKILIILILYFSIIEAGSLEKVSLQLKWKYQFQFAGFIVAKERGFYRDEGLDVTLKEFSNGTHIVDDVIHNRTDFGISDSSLIYDKLKNKPIFAILAIYQESPFILMALESSGIRKLSDINNKILAMVNGVDGIAIRIMLKANNLLYKEHTPIFDINQLISKKVDVMTAYISNEPFVAKERNLKIVTFNPKKYGFYGYGDILFTSQNFISSHSKEVEKMYRASYRGWQYAFSHIDEVVDLIYNKYNTLHKSREALLFEANKLKKLSGYGINFGELNIEKVKAIAVQFNILKGESNRLKILDDFIYKPINKDLLHITLTKEEKDYLKNKKEIKVCYDKTFYPLSYSKNNSSRGLSLEILNLISNKIDINFNMIATNNWVEQLNYLKNKKCDMSAVTMTKPNYYDFITPSDAYIDDKLVLVTDIKEKYIRDLKKLKDKKIGIKYGFKGLKNHLQSKYPNITFIEIKGNGLDKILDGEIFGCISVAYQMNTQIIKSYKNKLKIMLEVLDNRIEASFGINVDDKKLLSIINKGLRSISTKNKEQIFDSWYNNNIKEDINYNLIKRIFIIFIIIIIIAIFINIHLKQTNRRLTRLLDSTIGAVAIFKYGKLIEANRVFLKMYRYKSKKDILNKTPFDFIDNSQNKFLEKQLKKSQKPYELNMRREDGTIFPSLVKGTNLDKGLRVSSVIDLTRLKEANKKLANLNNNLQIEIDKKVEEIIEKDKHIQQQSKMAEMGEMIGAIAHQWRQPLNIISTSIQNLKYDYKENLLEDEAYIKEFIDSNKKTIKFMSKTIDDFRNFFRVEKEKKEFAILNATQNVVDMLIVQLEEHNIELNIRGEEFQFLGFENEYKQVILNIINNAKDILLEKSIQNPVINIEIRENKITIEDNAGGIPTYILNRVFEPYFTTKEQGIGIGLYMSKMIIEKNMGGNLRVENSKLGAIFIITLI</sequence>
<dbReference type="InterPro" id="IPR004358">
    <property type="entry name" value="Sig_transdc_His_kin-like_C"/>
</dbReference>
<evidence type="ECO:0000256" key="6">
    <source>
        <dbReference type="ARBA" id="ARBA00022679"/>
    </source>
</evidence>
<dbReference type="Gene3D" id="3.30.565.10">
    <property type="entry name" value="Histidine kinase-like ATPase, C-terminal domain"/>
    <property type="match status" value="1"/>
</dbReference>
<evidence type="ECO:0000256" key="3">
    <source>
        <dbReference type="ARBA" id="ARBA00009406"/>
    </source>
</evidence>
<dbReference type="PANTHER" id="PTHR31528:SF1">
    <property type="entry name" value="4-AMINO-5-HYDROXYMETHYL-2-METHYLPYRIMIDINE PHOSPHATE SYNTHASE THI11-RELATED"/>
    <property type="match status" value="1"/>
</dbReference>
<accession>A0A1W1EJ45</accession>
<evidence type="ECO:0000256" key="11">
    <source>
        <dbReference type="ARBA" id="ARBA00033171"/>
    </source>
</evidence>
<keyword evidence="9" id="KW-0784">Thiamine biosynthesis</keyword>
<dbReference type="PROSITE" id="PS50109">
    <property type="entry name" value="HIS_KIN"/>
    <property type="match status" value="1"/>
</dbReference>
<dbReference type="PANTHER" id="PTHR31528">
    <property type="entry name" value="4-AMINO-5-HYDROXYMETHYL-2-METHYLPYRIMIDINE PHOSPHATE SYNTHASE THI11-RELATED"/>
    <property type="match status" value="1"/>
</dbReference>
<dbReference type="PRINTS" id="PR00344">
    <property type="entry name" value="BCTRLSENSOR"/>
</dbReference>
<keyword evidence="13" id="KW-0175">Coiled coil</keyword>
<dbReference type="Gene3D" id="3.30.450.20">
    <property type="entry name" value="PAS domain"/>
    <property type="match status" value="1"/>
</dbReference>
<dbReference type="SUPFAM" id="SSF55874">
    <property type="entry name" value="ATPase domain of HSP90 chaperone/DNA topoisomerase II/histidine kinase"/>
    <property type="match status" value="1"/>
</dbReference>
<evidence type="ECO:0000256" key="10">
    <source>
        <dbReference type="ARBA" id="ARBA00023004"/>
    </source>
</evidence>
<keyword evidence="14" id="KW-0472">Membrane</keyword>
<keyword evidence="8" id="KW-0663">Pyridoxal phosphate</keyword>
<comment type="pathway">
    <text evidence="2">Cofactor biosynthesis; thiamine diphosphate biosynthesis.</text>
</comment>
<evidence type="ECO:0000256" key="12">
    <source>
        <dbReference type="ARBA" id="ARBA00048179"/>
    </source>
</evidence>
<gene>
    <name evidence="16" type="ORF">MNB_SV-15-506</name>
</gene>
<dbReference type="GO" id="GO:0000155">
    <property type="term" value="F:phosphorelay sensor kinase activity"/>
    <property type="evidence" value="ECO:0007669"/>
    <property type="project" value="InterPro"/>
</dbReference>
<proteinExistence type="inferred from homology"/>
<keyword evidence="5" id="KW-0597">Phosphoprotein</keyword>
<comment type="subunit">
    <text evidence="4">Homodimer.</text>
</comment>
<keyword evidence="10" id="KW-0408">Iron</keyword>
<keyword evidence="7" id="KW-0479">Metal-binding</keyword>
<dbReference type="AlphaFoldDB" id="A0A1W1EJ45"/>
<dbReference type="Gene3D" id="1.10.287.130">
    <property type="match status" value="1"/>
</dbReference>
<name>A0A1W1EJ45_9ZZZZ</name>
<dbReference type="InterPro" id="IPR003594">
    <property type="entry name" value="HATPase_dom"/>
</dbReference>
<keyword evidence="14" id="KW-0812">Transmembrane</keyword>
<dbReference type="EMBL" id="FRYL01000021">
    <property type="protein sequence ID" value="SHO80856.1"/>
    <property type="molecule type" value="Genomic_DNA"/>
</dbReference>
<dbReference type="GO" id="GO:0009228">
    <property type="term" value="P:thiamine biosynthetic process"/>
    <property type="evidence" value="ECO:0007669"/>
    <property type="project" value="UniProtKB-KW"/>
</dbReference>
<dbReference type="InterPro" id="IPR000014">
    <property type="entry name" value="PAS"/>
</dbReference>
<feature type="coiled-coil region" evidence="13">
    <location>
        <begin position="687"/>
        <end position="714"/>
    </location>
</feature>
<evidence type="ECO:0000259" key="15">
    <source>
        <dbReference type="PROSITE" id="PS50109"/>
    </source>
</evidence>
<feature type="transmembrane region" description="Helical" evidence="14">
    <location>
        <begin position="563"/>
        <end position="581"/>
    </location>
</feature>
<evidence type="ECO:0000256" key="8">
    <source>
        <dbReference type="ARBA" id="ARBA00022898"/>
    </source>
</evidence>
<dbReference type="SMART" id="SM00062">
    <property type="entry name" value="PBPb"/>
    <property type="match status" value="1"/>
</dbReference>
<dbReference type="InterPro" id="IPR027939">
    <property type="entry name" value="NMT1/THI5"/>
</dbReference>
<comment type="similarity">
    <text evidence="3">Belongs to the NMT1/THI5 family.</text>
</comment>
<dbReference type="Gene3D" id="3.40.190.10">
    <property type="entry name" value="Periplasmic binding protein-like II"/>
    <property type="match status" value="4"/>
</dbReference>
<keyword evidence="14" id="KW-1133">Transmembrane helix</keyword>
<feature type="domain" description="Histidine kinase" evidence="15">
    <location>
        <begin position="737"/>
        <end position="943"/>
    </location>
</feature>
<dbReference type="CDD" id="cd00082">
    <property type="entry name" value="HisKA"/>
    <property type="match status" value="1"/>
</dbReference>
<dbReference type="SMART" id="SM00387">
    <property type="entry name" value="HATPase_c"/>
    <property type="match status" value="1"/>
</dbReference>
<reference evidence="16" key="1">
    <citation type="submission" date="2016-10" db="EMBL/GenBank/DDBJ databases">
        <authorList>
            <person name="de Groot N.N."/>
        </authorList>
    </citation>
    <scope>NUCLEOTIDE SEQUENCE</scope>
</reference>
<dbReference type="InterPro" id="IPR005467">
    <property type="entry name" value="His_kinase_dom"/>
</dbReference>
<dbReference type="InterPro" id="IPR003661">
    <property type="entry name" value="HisK_dim/P_dom"/>
</dbReference>
<dbReference type="Pfam" id="PF13426">
    <property type="entry name" value="PAS_9"/>
    <property type="match status" value="1"/>
</dbReference>
<comment type="function">
    <text evidence="1">Responsible for the formation of the pyrimidine heterocycle in the thiamine biosynthesis pathway. Catalyzes the formation of hydroxymethylpyrimidine phosphate (HMP-P) from histidine and pyridoxal phosphate (PLP). The protein uses PLP and the active site histidine to form HMP-P, generating an inactive enzyme. The enzyme can only undergo a single turnover, which suggests it is a suicide enzyme.</text>
</comment>
<dbReference type="InterPro" id="IPR001638">
    <property type="entry name" value="Solute-binding_3/MltF_N"/>
</dbReference>
<dbReference type="Pfam" id="PF09084">
    <property type="entry name" value="NMT1"/>
    <property type="match status" value="1"/>
</dbReference>
<evidence type="ECO:0000256" key="4">
    <source>
        <dbReference type="ARBA" id="ARBA00011738"/>
    </source>
</evidence>
<evidence type="ECO:0000256" key="2">
    <source>
        <dbReference type="ARBA" id="ARBA00004948"/>
    </source>
</evidence>
<evidence type="ECO:0000256" key="13">
    <source>
        <dbReference type="SAM" id="Coils"/>
    </source>
</evidence>
<evidence type="ECO:0000256" key="1">
    <source>
        <dbReference type="ARBA" id="ARBA00003469"/>
    </source>
</evidence>
<dbReference type="InterPro" id="IPR015168">
    <property type="entry name" value="SsuA/THI5"/>
</dbReference>
<dbReference type="Pfam" id="PF00497">
    <property type="entry name" value="SBP_bac_3"/>
    <property type="match status" value="1"/>
</dbReference>
<keyword evidence="6" id="KW-0808">Transferase</keyword>
<evidence type="ECO:0000256" key="9">
    <source>
        <dbReference type="ARBA" id="ARBA00022977"/>
    </source>
</evidence>
<dbReference type="SUPFAM" id="SSF53850">
    <property type="entry name" value="Periplasmic binding protein-like II"/>
    <property type="match status" value="2"/>
</dbReference>
<dbReference type="Pfam" id="PF02518">
    <property type="entry name" value="HATPase_c"/>
    <property type="match status" value="1"/>
</dbReference>
<dbReference type="GO" id="GO:0046872">
    <property type="term" value="F:metal ion binding"/>
    <property type="evidence" value="ECO:0007669"/>
    <property type="project" value="UniProtKB-KW"/>
</dbReference>
<evidence type="ECO:0000313" key="16">
    <source>
        <dbReference type="EMBL" id="SHO80856.1"/>
    </source>
</evidence>
<evidence type="ECO:0000256" key="14">
    <source>
        <dbReference type="SAM" id="Phobius"/>
    </source>
</evidence>
<dbReference type="InterPro" id="IPR036890">
    <property type="entry name" value="HATPase_C_sf"/>
</dbReference>
<evidence type="ECO:0000256" key="7">
    <source>
        <dbReference type="ARBA" id="ARBA00022723"/>
    </source>
</evidence>
<comment type="catalytic activity">
    <reaction evidence="12">
        <text>N(6)-(pyridoxal phosphate)-L-lysyl-[4-amino-5-hydroxymethyl-2-methylpyrimidine phosphate synthase] + L-histidyl-[4-amino-5-hydroxymethyl-2-methylpyrimidine phosphate synthase] + 2 Fe(3+) + 4 H2O = L-lysyl-[4-amino-5-hydroxymethyl-2-methylpyrimidine phosphate synthase] + (2S)-2-amino-5-hydroxy-4-oxopentanoyl-[4-amino-5-hydroxymethyl-2-methylpyrimidine phosphate synthase] + 4-amino-2-methyl-5-(phosphooxymethyl)pyrimidine + 3-oxopropanoate + 2 Fe(2+) + 2 H(+)</text>
        <dbReference type="Rhea" id="RHEA:65756"/>
        <dbReference type="Rhea" id="RHEA-COMP:16892"/>
        <dbReference type="Rhea" id="RHEA-COMP:16893"/>
        <dbReference type="Rhea" id="RHEA-COMP:16894"/>
        <dbReference type="Rhea" id="RHEA-COMP:16895"/>
        <dbReference type="ChEBI" id="CHEBI:15377"/>
        <dbReference type="ChEBI" id="CHEBI:15378"/>
        <dbReference type="ChEBI" id="CHEBI:29033"/>
        <dbReference type="ChEBI" id="CHEBI:29034"/>
        <dbReference type="ChEBI" id="CHEBI:29969"/>
        <dbReference type="ChEBI" id="CHEBI:29979"/>
        <dbReference type="ChEBI" id="CHEBI:33190"/>
        <dbReference type="ChEBI" id="CHEBI:58354"/>
        <dbReference type="ChEBI" id="CHEBI:143915"/>
        <dbReference type="ChEBI" id="CHEBI:157692"/>
    </reaction>
    <physiologicalReaction direction="left-to-right" evidence="12">
        <dbReference type="Rhea" id="RHEA:65757"/>
    </physiologicalReaction>
</comment>
<protein>
    <recommendedName>
        <fullName evidence="11">Thiamine pyrimidine synthase</fullName>
    </recommendedName>
</protein>
<organism evidence="16">
    <name type="scientific">hydrothermal vent metagenome</name>
    <dbReference type="NCBI Taxonomy" id="652676"/>
    <lineage>
        <taxon>unclassified sequences</taxon>
        <taxon>metagenomes</taxon>
        <taxon>ecological metagenomes</taxon>
    </lineage>
</organism>
<dbReference type="SMART" id="SM00388">
    <property type="entry name" value="HisKA"/>
    <property type="match status" value="1"/>
</dbReference>
<evidence type="ECO:0000256" key="5">
    <source>
        <dbReference type="ARBA" id="ARBA00022553"/>
    </source>
</evidence>